<organism evidence="1 2">
    <name type="scientific">Desmophyllum pertusum</name>
    <dbReference type="NCBI Taxonomy" id="174260"/>
    <lineage>
        <taxon>Eukaryota</taxon>
        <taxon>Metazoa</taxon>
        <taxon>Cnidaria</taxon>
        <taxon>Anthozoa</taxon>
        <taxon>Hexacorallia</taxon>
        <taxon>Scleractinia</taxon>
        <taxon>Caryophylliina</taxon>
        <taxon>Caryophylliidae</taxon>
        <taxon>Desmophyllum</taxon>
    </lineage>
</organism>
<dbReference type="AlphaFoldDB" id="A0A9X0CKZ7"/>
<gene>
    <name evidence="1" type="primary">VPS18_1</name>
    <name evidence="1" type="ORF">OS493_024399</name>
</gene>
<dbReference type="OrthoDB" id="1845386at2759"/>
<protein>
    <submittedName>
        <fullName evidence="1">Vacuolar protein sorting-associated protein 18 like protein</fullName>
    </submittedName>
</protein>
<keyword evidence="2" id="KW-1185">Reference proteome</keyword>
<reference evidence="1" key="1">
    <citation type="submission" date="2023-01" db="EMBL/GenBank/DDBJ databases">
        <title>Genome assembly of the deep-sea coral Lophelia pertusa.</title>
        <authorList>
            <person name="Herrera S."/>
            <person name="Cordes E."/>
        </authorList>
    </citation>
    <scope>NUCLEOTIDE SEQUENCE</scope>
    <source>
        <strain evidence="1">USNM1676648</strain>
        <tissue evidence="1">Polyp</tissue>
    </source>
</reference>
<proteinExistence type="predicted"/>
<evidence type="ECO:0000313" key="2">
    <source>
        <dbReference type="Proteomes" id="UP001163046"/>
    </source>
</evidence>
<dbReference type="EMBL" id="MU827320">
    <property type="protein sequence ID" value="KAJ7357587.1"/>
    <property type="molecule type" value="Genomic_DNA"/>
</dbReference>
<dbReference type="Proteomes" id="UP001163046">
    <property type="component" value="Unassembled WGS sequence"/>
</dbReference>
<sequence length="84" mass="9960">MFLLKKLDSLKNQDKTQTTMLIMWLIELYLNDLGSLKEEGSQAKHEDLEEEFRKFLAQTKVKVGDNKESDLMNTIIWNIWLINE</sequence>
<accession>A0A9X0CKZ7</accession>
<comment type="caution">
    <text evidence="1">The sequence shown here is derived from an EMBL/GenBank/DDBJ whole genome shotgun (WGS) entry which is preliminary data.</text>
</comment>
<evidence type="ECO:0000313" key="1">
    <source>
        <dbReference type="EMBL" id="KAJ7357587.1"/>
    </source>
</evidence>
<name>A0A9X0CKZ7_9CNID</name>